<accession>A0ABZ0ZCZ9</accession>
<proteinExistence type="predicted"/>
<evidence type="ECO:0000313" key="8">
    <source>
        <dbReference type="EMBL" id="WQN37506.1"/>
    </source>
</evidence>
<evidence type="ECO:0000256" key="6">
    <source>
        <dbReference type="SAM" id="MobiDB-lite"/>
    </source>
</evidence>
<protein>
    <submittedName>
        <fullName evidence="8">VCBS domain-containing protein</fullName>
    </submittedName>
</protein>
<evidence type="ECO:0000256" key="3">
    <source>
        <dbReference type="ARBA" id="ARBA00022737"/>
    </source>
</evidence>
<feature type="domain" description="RapA2 cadherin-like" evidence="7">
    <location>
        <begin position="151"/>
        <end position="231"/>
    </location>
</feature>
<dbReference type="NCBIfam" id="TIGR01965">
    <property type="entry name" value="VCBS_repeat"/>
    <property type="match status" value="10"/>
</dbReference>
<evidence type="ECO:0000256" key="4">
    <source>
        <dbReference type="ARBA" id="ARBA00023026"/>
    </source>
</evidence>
<name>A0ABZ0ZCZ9_9HYPH</name>
<dbReference type="RefSeq" id="WP_322790892.1">
    <property type="nucleotide sequence ID" value="NZ_CP140635.1"/>
</dbReference>
<dbReference type="CDD" id="cd11304">
    <property type="entry name" value="Cadherin_repeat"/>
    <property type="match status" value="1"/>
</dbReference>
<keyword evidence="5" id="KW-0472">Membrane</keyword>
<dbReference type="InterPro" id="IPR011049">
    <property type="entry name" value="Serralysin-like_metalloprot_C"/>
</dbReference>
<dbReference type="EMBL" id="CP140635">
    <property type="protein sequence ID" value="WQN37506.1"/>
    <property type="molecule type" value="Genomic_DNA"/>
</dbReference>
<evidence type="ECO:0000256" key="2">
    <source>
        <dbReference type="ARBA" id="ARBA00022656"/>
    </source>
</evidence>
<dbReference type="PRINTS" id="PR00313">
    <property type="entry name" value="CABNDNGRPT"/>
</dbReference>
<dbReference type="InterPro" id="IPR040853">
    <property type="entry name" value="RapA2_cadherin-like"/>
</dbReference>
<evidence type="ECO:0000259" key="7">
    <source>
        <dbReference type="Pfam" id="PF17803"/>
    </source>
</evidence>
<dbReference type="Proteomes" id="UP001322785">
    <property type="component" value="Chromosome"/>
</dbReference>
<keyword evidence="9" id="KW-1185">Reference proteome</keyword>
<dbReference type="Gene3D" id="2.60.40.10">
    <property type="entry name" value="Immunoglobulins"/>
    <property type="match status" value="9"/>
</dbReference>
<dbReference type="Pfam" id="PF17803">
    <property type="entry name" value="Cadherin_4"/>
    <property type="match status" value="1"/>
</dbReference>
<dbReference type="InterPro" id="IPR001343">
    <property type="entry name" value="Hemolysn_Ca-bd"/>
</dbReference>
<feature type="compositionally biased region" description="Gly residues" evidence="6">
    <location>
        <begin position="1"/>
        <end position="10"/>
    </location>
</feature>
<keyword evidence="2" id="KW-0800">Toxin</keyword>
<dbReference type="Pfam" id="PF00353">
    <property type="entry name" value="HemolysinCabind"/>
    <property type="match status" value="2"/>
</dbReference>
<dbReference type="PRINTS" id="PR01488">
    <property type="entry name" value="RTXTOXINA"/>
</dbReference>
<dbReference type="InterPro" id="IPR013783">
    <property type="entry name" value="Ig-like_fold"/>
</dbReference>
<keyword evidence="4" id="KW-0843">Virulence</keyword>
<dbReference type="Gene3D" id="2.150.10.10">
    <property type="entry name" value="Serralysin-like metalloprotease, C-terminal"/>
    <property type="match status" value="1"/>
</dbReference>
<comment type="subcellular location">
    <subcellularLocation>
        <location evidence="1">Membrane</location>
    </subcellularLocation>
</comment>
<dbReference type="InterPro" id="IPR003995">
    <property type="entry name" value="RTX_toxin_determinant-A"/>
</dbReference>
<evidence type="ECO:0000313" key="9">
    <source>
        <dbReference type="Proteomes" id="UP001322785"/>
    </source>
</evidence>
<gene>
    <name evidence="8" type="ORF">U5G49_002637</name>
</gene>
<dbReference type="InterPro" id="IPR010221">
    <property type="entry name" value="VCBS_dom"/>
</dbReference>
<evidence type="ECO:0000256" key="5">
    <source>
        <dbReference type="ARBA" id="ARBA00023136"/>
    </source>
</evidence>
<organism evidence="8 9">
    <name type="scientific">Rhizobium indigoferae</name>
    <dbReference type="NCBI Taxonomy" id="158891"/>
    <lineage>
        <taxon>Bacteria</taxon>
        <taxon>Pseudomonadati</taxon>
        <taxon>Pseudomonadota</taxon>
        <taxon>Alphaproteobacteria</taxon>
        <taxon>Hyphomicrobiales</taxon>
        <taxon>Rhizobiaceae</taxon>
        <taxon>Rhizobium/Agrobacterium group</taxon>
        <taxon>Rhizobium</taxon>
    </lineage>
</organism>
<feature type="region of interest" description="Disordered" evidence="6">
    <location>
        <begin position="1"/>
        <end position="20"/>
    </location>
</feature>
<keyword evidence="3" id="KW-0677">Repeat</keyword>
<sequence length="1487" mass="148246">MGTQSTGGGSTTSFSNTPQAKDDSYIWTEDQLLSLQLYNAATKTITLDVMSNDLGGNAKSLFSVDDGDGNPITADYELLAKDVGANGASAWEKSLLGNWVRINNGKIEYRLSDGSGIAGSGADINTLSAGEILKDSFVYAIRLGNGTLSEANVSISLTGANDAASIVVDATVTDDRATVEAGAAGSGDPNASGKLTVSDVDDGEAAFAAPASLNGIYGSFTFNAASGSWTYTLDNNRAATQALNQGDAVSDTLSVSSLDGTASHNIVVAITGANDAASIVVDATVTDDRATVEAGAAGSGDPNASGKLTVSDVDDGEAAFAAPASLNGIYGSFTFNAASGSWTYTLDNNRAATQALNQGDAVSDTLSVSSLDGTASHNIVVAITGANDAASIVVDATVTDDRATVEAGAAGSGDPNASGKLTVSDVDDGEAAFAAPASLNGIYGSFTFNAASGSWTYTLDNNRAATQALNQGDAVSDTLSVSSLDGTASHNIVVAITGANDAASIVVDATVTDDRATVEAGAAGSGDPNASGKLTVSDVDDGEAAFAAPASLNGIYGSFTFNAASGSWTYTLDNNRAATQALNQGDAVSDTLSVSSLDGTASHNIVVAITGANDAASIVVDATVTDDRATVEAGAAGSGDPNASGKLTVSDVDDGEAAFAAPASLNGIYGSFTFNAASGSWTYTLDNNRAATQALNQGDAVSDTLSVSSLDGTASHNIVVAITGANDAASIVVDATVTDDRATVEAGAAGSGDPNASGKLTVSDVDDGEAAFAAPASLNGIYGSFTFNAASGSWTYTLDNNRAATQALNQGDAVSDTLSVSSLDGTASHNIVVAITGANDAASIVVDATVTDDRATVEAGAAGSGDPNASGKLTVSDVDDGEAAFAAPASLNGIYGSFTFNAASGSWTYTLDNNRAATQALNQGDAVSDTLSVSSLDGTASHNIVVAITGANDAASIVVDATVTDDRATVEAGAAGSGDPNASGKLTVSDVDDGEAAFAAPASLNGIYGSFTFNAASGSWTYTLDNNRAATQALNQGDAVSDTLSVSSLDGTASHNIVVAITGANDAASIVVDATVTDDRATVEAGAAGSGDPNASGKLTVSDVDDGEAAFAAPASLNGIYGSFTFNAASGSWTYTLDNNRAATQALNQGDAVSDTLSVSSLDGTASHNIVVAITGADDGPARQAPTDIKLTPVVPADSVNFNSFEFSGLLTATDPDAGGFSFSIASQSNPGLFSITDNTLHSDALSTNGTFSVTVTATQTGDPIGPAFEKTETFTIITGGNGNSVDNPTGGTGDDMLYGGGGNDMMFGLGGDDTLFGQDGNDTLNGGAGNNTLTGGVGNDTFFFQKFATTTNHMTDFNAGTNSTTVDRFQLDVGGGTFEFAVGNNNTSVDNVKVGNNGTINVAGTEVAVKTDVSVTNATVQSTINGYSNITTGALFVFHNTDLGHAAVYYDQNPSSAGGAVLVAEFDNITTLSGLTNFNSGDFLFS</sequence>
<evidence type="ECO:0000256" key="1">
    <source>
        <dbReference type="ARBA" id="ARBA00004370"/>
    </source>
</evidence>
<reference evidence="8 9" key="1">
    <citation type="submission" date="2023-12" db="EMBL/GenBank/DDBJ databases">
        <authorList>
            <person name="Menendez E."/>
            <person name="Kaur S."/>
            <person name="Flores-Felix J.D."/>
            <person name="diCenzo G.C."/>
            <person name="Peix A."/>
            <person name="Velazquez E."/>
        </authorList>
    </citation>
    <scope>NUCLEOTIDE SEQUENCE [LARGE SCALE GENOMIC DNA]</scope>
    <source>
        <strain evidence="8 9">CIP 108029</strain>
    </source>
</reference>